<dbReference type="STRING" id="1888892.BFL28_18595"/>
<accession>A0A1E3LU89</accession>
<evidence type="ECO:0000313" key="5">
    <source>
        <dbReference type="Proteomes" id="UP000094487"/>
    </source>
</evidence>
<reference evidence="4 5" key="1">
    <citation type="submission" date="2016-08" db="EMBL/GenBank/DDBJ databases">
        <title>Draft genome of the agarase producing Sphingomonas sp. MCT13.</title>
        <authorList>
            <person name="D'Andrea M.M."/>
            <person name="Rossolini G.M."/>
            <person name="Thaller M.C."/>
        </authorList>
    </citation>
    <scope>NUCLEOTIDE SEQUENCE [LARGE SCALE GENOMIC DNA]</scope>
    <source>
        <strain evidence="4 5">MCT13</strain>
    </source>
</reference>
<dbReference type="SUPFAM" id="SSF48452">
    <property type="entry name" value="TPR-like"/>
    <property type="match status" value="4"/>
</dbReference>
<keyword evidence="1" id="KW-0677">Repeat</keyword>
<feature type="repeat" description="TPR" evidence="3">
    <location>
        <begin position="172"/>
        <end position="205"/>
    </location>
</feature>
<dbReference type="PANTHER" id="PTHR45586:SF1">
    <property type="entry name" value="LIPOPOLYSACCHARIDE ASSEMBLY PROTEIN B"/>
    <property type="match status" value="1"/>
</dbReference>
<dbReference type="InterPro" id="IPR051012">
    <property type="entry name" value="CellSynth/LPSAsmb/PSIAsmb"/>
</dbReference>
<dbReference type="PANTHER" id="PTHR45586">
    <property type="entry name" value="TPR REPEAT-CONTAINING PROTEIN PA4667"/>
    <property type="match status" value="1"/>
</dbReference>
<evidence type="ECO:0008006" key="6">
    <source>
        <dbReference type="Google" id="ProtNLM"/>
    </source>
</evidence>
<dbReference type="SMART" id="SM00028">
    <property type="entry name" value="TPR"/>
    <property type="match status" value="5"/>
</dbReference>
<comment type="caution">
    <text evidence="4">The sequence shown here is derived from an EMBL/GenBank/DDBJ whole genome shotgun (WGS) entry which is preliminary data.</text>
</comment>
<protein>
    <recommendedName>
        <fullName evidence="6">Tetratricopeptide repeat-like domain-containing protein</fullName>
    </recommendedName>
</protein>
<dbReference type="PROSITE" id="PS50005">
    <property type="entry name" value="TPR"/>
    <property type="match status" value="1"/>
</dbReference>
<name>A0A1E3LU89_9SPHN</name>
<keyword evidence="2 3" id="KW-0802">TPR repeat</keyword>
<evidence type="ECO:0000256" key="3">
    <source>
        <dbReference type="PROSITE-ProRule" id="PRU00339"/>
    </source>
</evidence>
<evidence type="ECO:0000256" key="1">
    <source>
        <dbReference type="ARBA" id="ARBA00022737"/>
    </source>
</evidence>
<evidence type="ECO:0000256" key="2">
    <source>
        <dbReference type="ARBA" id="ARBA00022803"/>
    </source>
</evidence>
<proteinExistence type="predicted"/>
<organism evidence="4 5">
    <name type="scientific">Sphingomonas turrisvirgatae</name>
    <dbReference type="NCBI Taxonomy" id="1888892"/>
    <lineage>
        <taxon>Bacteria</taxon>
        <taxon>Pseudomonadati</taxon>
        <taxon>Pseudomonadota</taxon>
        <taxon>Alphaproteobacteria</taxon>
        <taxon>Sphingomonadales</taxon>
        <taxon>Sphingomonadaceae</taxon>
        <taxon>Sphingomonas</taxon>
    </lineage>
</organism>
<dbReference type="InterPro" id="IPR011990">
    <property type="entry name" value="TPR-like_helical_dom_sf"/>
</dbReference>
<dbReference type="OrthoDB" id="7259535at2"/>
<dbReference type="InterPro" id="IPR019734">
    <property type="entry name" value="TPR_rpt"/>
</dbReference>
<dbReference type="Pfam" id="PF13432">
    <property type="entry name" value="TPR_16"/>
    <property type="match status" value="3"/>
</dbReference>
<evidence type="ECO:0000313" key="4">
    <source>
        <dbReference type="EMBL" id="ODP37331.1"/>
    </source>
</evidence>
<dbReference type="EMBL" id="MDDS01000034">
    <property type="protein sequence ID" value="ODP37331.1"/>
    <property type="molecule type" value="Genomic_DNA"/>
</dbReference>
<sequence>MRRLIVFALCIGAFAVALLAFRSVIANRTDPQAARAALQRSQAYLAASNASAARSQAFQAVKADPQLGEAHLALARAALALDDGVAAEASLRRALDTGVNASRTHALMAHAVLLQGDPRRALTEANKALAGNDPADRLYALRVRTRAYTAGGNLAAAQQSALTATRLAPQSADAWAELGRFRFNAGDIAGAIAASAKAVDLDRGNTDALVLRGELVRTQYGLVAALPWFEAALKRDPYRHSTLIQYAATLGDAGRTTDMLAATRRAMEVRPRSLQAMYLQAVLAARAQNFDLASDLLERAGTGVSQLPGGLLLGGSIDIAERRYERAIEKLRGLVSLQPMNITARRLLATALLQSDASKNGIDVLRPVVARGDADAYALTLAGRGYERIGDRVTAARFLDRAAYPAQRGSTWFSADDALPQLSAAVSKAAPDAPDATIPLLRGLIDRGERDAALVRARDIARRNSGAPAAHLLVGDTLMLLGRPGDAVAPYKDAASIRFDGPTMLRLVEALDRSDQRQQASTTLALFLSQNPTDLTALRLSASWQAAAGDFDAAIDSLEAVRLRIGNRDAALLAQLALAYAGAGEPARAVQYAEAAYVIAPNNPAVAGATGWTLAQSGDSDGGIELLKKAVGMAPRHPVLRWQLAQAYAQASRTGDARAEALTALNLPGFTDRGAAEALLAKLK</sequence>
<gene>
    <name evidence="4" type="ORF">BFL28_18595</name>
</gene>
<dbReference type="Proteomes" id="UP000094487">
    <property type="component" value="Unassembled WGS sequence"/>
</dbReference>
<keyword evidence="5" id="KW-1185">Reference proteome</keyword>
<dbReference type="Gene3D" id="1.25.40.10">
    <property type="entry name" value="Tetratricopeptide repeat domain"/>
    <property type="match status" value="4"/>
</dbReference>
<dbReference type="AlphaFoldDB" id="A0A1E3LU89"/>